<dbReference type="SUPFAM" id="SSF52540">
    <property type="entry name" value="P-loop containing nucleoside triphosphate hydrolases"/>
    <property type="match status" value="1"/>
</dbReference>
<protein>
    <recommendedName>
        <fullName evidence="6">PhoH-like protein</fullName>
    </recommendedName>
</protein>
<dbReference type="Pfam" id="PF02562">
    <property type="entry name" value="PhoH"/>
    <property type="match status" value="1"/>
</dbReference>
<evidence type="ECO:0000256" key="4">
    <source>
        <dbReference type="ARBA" id="ARBA00022741"/>
    </source>
</evidence>
<evidence type="ECO:0000313" key="8">
    <source>
        <dbReference type="EMBL" id="MCG2617683.1"/>
    </source>
</evidence>
<dbReference type="Proteomes" id="UP001165367">
    <property type="component" value="Unassembled WGS sequence"/>
</dbReference>
<evidence type="ECO:0000256" key="6">
    <source>
        <dbReference type="ARBA" id="ARBA00039970"/>
    </source>
</evidence>
<evidence type="ECO:0000313" key="9">
    <source>
        <dbReference type="Proteomes" id="UP001165367"/>
    </source>
</evidence>
<dbReference type="Gene3D" id="3.40.50.300">
    <property type="entry name" value="P-loop containing nucleotide triphosphate hydrolases"/>
    <property type="match status" value="1"/>
</dbReference>
<dbReference type="InterPro" id="IPR003593">
    <property type="entry name" value="AAA+_ATPase"/>
</dbReference>
<proteinExistence type="inferred from homology"/>
<accession>A0ABS9KZI9</accession>
<sequence length="326" mass="36558">MTETIINLETVNPIEFFGVNNGKLDILKKKFPLLKILSRGTQVKLSGSPEQIENAKEKITLIVSYLEKNGHMTENYFEQVLGGDDGETVDHFVERHPNEVLVFGPNGKSVRARTANQKKMVQEAEKNDVVFAIGPAGTGKTYTAVALAVRALKNKQVKKIILTRPAVEAGESLGFLPGDLKEKIDPYLRPLYDALDDMIPADKLGYYMSTRTIEIAPLAYMRGRTLDNAFIILDEAQNATDLQLKMFLTRIGANAKAIITGDMTQVDLPRNQRSGLSTAVRILRNIDGIAHIELDEEDVVRHRLVKHIIRAYNKEHERENPVTQQR</sequence>
<evidence type="ECO:0000256" key="3">
    <source>
        <dbReference type="ARBA" id="ARBA00022490"/>
    </source>
</evidence>
<dbReference type="EMBL" id="JAKLTR010000024">
    <property type="protein sequence ID" value="MCG2617683.1"/>
    <property type="molecule type" value="Genomic_DNA"/>
</dbReference>
<keyword evidence="5" id="KW-0067">ATP-binding</keyword>
<name>A0ABS9KZI9_9BACT</name>
<dbReference type="InterPro" id="IPR027417">
    <property type="entry name" value="P-loop_NTPase"/>
</dbReference>
<gene>
    <name evidence="8" type="ORF">LZZ85_25505</name>
</gene>
<comment type="similarity">
    <text evidence="2">Belongs to the PhoH family.</text>
</comment>
<evidence type="ECO:0000256" key="1">
    <source>
        <dbReference type="ARBA" id="ARBA00004496"/>
    </source>
</evidence>
<comment type="caution">
    <text evidence="8">The sequence shown here is derived from an EMBL/GenBank/DDBJ whole genome shotgun (WGS) entry which is preliminary data.</text>
</comment>
<keyword evidence="4" id="KW-0547">Nucleotide-binding</keyword>
<organism evidence="8 9">
    <name type="scientific">Terrimonas ginsenosidimutans</name>
    <dbReference type="NCBI Taxonomy" id="2908004"/>
    <lineage>
        <taxon>Bacteria</taxon>
        <taxon>Pseudomonadati</taxon>
        <taxon>Bacteroidota</taxon>
        <taxon>Chitinophagia</taxon>
        <taxon>Chitinophagales</taxon>
        <taxon>Chitinophagaceae</taxon>
        <taxon>Terrimonas</taxon>
    </lineage>
</organism>
<evidence type="ECO:0000259" key="7">
    <source>
        <dbReference type="SMART" id="SM00382"/>
    </source>
</evidence>
<dbReference type="SMART" id="SM00382">
    <property type="entry name" value="AAA"/>
    <property type="match status" value="1"/>
</dbReference>
<feature type="domain" description="AAA+ ATPase" evidence="7">
    <location>
        <begin position="126"/>
        <end position="287"/>
    </location>
</feature>
<keyword evidence="3" id="KW-0963">Cytoplasm</keyword>
<evidence type="ECO:0000256" key="5">
    <source>
        <dbReference type="ARBA" id="ARBA00022840"/>
    </source>
</evidence>
<dbReference type="PANTHER" id="PTHR30473:SF1">
    <property type="entry name" value="PHOH-LIKE PROTEIN"/>
    <property type="match status" value="1"/>
</dbReference>
<reference evidence="8" key="1">
    <citation type="submission" date="2022-01" db="EMBL/GenBank/DDBJ databases">
        <authorList>
            <person name="Jo J.-H."/>
            <person name="Im W.-T."/>
        </authorList>
    </citation>
    <scope>NUCLEOTIDE SEQUENCE</scope>
    <source>
        <strain evidence="8">NA20</strain>
    </source>
</reference>
<dbReference type="InterPro" id="IPR003714">
    <property type="entry name" value="PhoH"/>
</dbReference>
<dbReference type="InterPro" id="IPR051451">
    <property type="entry name" value="PhoH2-like"/>
</dbReference>
<comment type="subcellular location">
    <subcellularLocation>
        <location evidence="1">Cytoplasm</location>
    </subcellularLocation>
</comment>
<dbReference type="RefSeq" id="WP_237876494.1">
    <property type="nucleotide sequence ID" value="NZ_JAKLTR010000024.1"/>
</dbReference>
<keyword evidence="9" id="KW-1185">Reference proteome</keyword>
<evidence type="ECO:0000256" key="2">
    <source>
        <dbReference type="ARBA" id="ARBA00010393"/>
    </source>
</evidence>
<dbReference type="PANTHER" id="PTHR30473">
    <property type="entry name" value="PROTEIN PHOH"/>
    <property type="match status" value="1"/>
</dbReference>